<name>A0A382KYB1_9ZZZZ</name>
<accession>A0A382KYB1</accession>
<dbReference type="EMBL" id="UINC01082676">
    <property type="protein sequence ID" value="SVC27661.1"/>
    <property type="molecule type" value="Genomic_DNA"/>
</dbReference>
<proteinExistence type="predicted"/>
<evidence type="ECO:0000313" key="1">
    <source>
        <dbReference type="EMBL" id="SVC27661.1"/>
    </source>
</evidence>
<dbReference type="AlphaFoldDB" id="A0A382KYB1"/>
<protein>
    <submittedName>
        <fullName evidence="1">Uncharacterized protein</fullName>
    </submittedName>
</protein>
<sequence length="60" mass="6948">MKWKILNPQSDQTFRLEKESRCFLPSLTKLLDLCLIEDITAVTEGNTTIQLNVRDIIFHG</sequence>
<organism evidence="1">
    <name type="scientific">marine metagenome</name>
    <dbReference type="NCBI Taxonomy" id="408172"/>
    <lineage>
        <taxon>unclassified sequences</taxon>
        <taxon>metagenomes</taxon>
        <taxon>ecological metagenomes</taxon>
    </lineage>
</organism>
<reference evidence="1" key="1">
    <citation type="submission" date="2018-05" db="EMBL/GenBank/DDBJ databases">
        <authorList>
            <person name="Lanie J.A."/>
            <person name="Ng W.-L."/>
            <person name="Kazmierczak K.M."/>
            <person name="Andrzejewski T.M."/>
            <person name="Davidsen T.M."/>
            <person name="Wayne K.J."/>
            <person name="Tettelin H."/>
            <person name="Glass J.I."/>
            <person name="Rusch D."/>
            <person name="Podicherti R."/>
            <person name="Tsui H.-C.T."/>
            <person name="Winkler M.E."/>
        </authorList>
    </citation>
    <scope>NUCLEOTIDE SEQUENCE</scope>
</reference>
<gene>
    <name evidence="1" type="ORF">METZ01_LOCUS280515</name>
</gene>